<dbReference type="GO" id="GO:0046677">
    <property type="term" value="P:response to antibiotic"/>
    <property type="evidence" value="ECO:0007669"/>
    <property type="project" value="UniProtKB-KW"/>
</dbReference>
<dbReference type="EMBL" id="LXSU01000030">
    <property type="protein sequence ID" value="OCX43559.1"/>
    <property type="molecule type" value="Genomic_DNA"/>
</dbReference>
<evidence type="ECO:0000256" key="1">
    <source>
        <dbReference type="ARBA" id="ARBA00006383"/>
    </source>
</evidence>
<proteinExistence type="inferred from homology"/>
<reference evidence="6 7" key="1">
    <citation type="submission" date="2016-05" db="EMBL/GenBank/DDBJ databases">
        <authorList>
            <person name="Caceres A."/>
            <person name="Munoz I."/>
            <person name="Iraola G."/>
            <person name="Diaz-Viraque F."/>
            <person name="Greif G."/>
            <person name="Collado L."/>
        </authorList>
    </citation>
    <scope>NUCLEOTIDE SEQUENCE [LARGE SCALE GENOMIC DNA]</scope>
    <source>
        <strain evidence="6 7">WBE38</strain>
    </source>
</reference>
<dbReference type="PANTHER" id="PTHR11104">
    <property type="entry name" value="AMINOGLYCOSIDE N3-ACETYLTRANSFERASE"/>
    <property type="match status" value="1"/>
</dbReference>
<evidence type="ECO:0000256" key="3">
    <source>
        <dbReference type="ARBA" id="ARBA00022679"/>
    </source>
</evidence>
<accession>A0AA91FRU2</accession>
<dbReference type="PANTHER" id="PTHR11104:SF0">
    <property type="entry name" value="SPBETA PROPHAGE-DERIVED AMINOGLYCOSIDE N(3')-ACETYLTRANSFERASE-LIKE PROTEIN YOKD"/>
    <property type="match status" value="1"/>
</dbReference>
<protein>
    <recommendedName>
        <fullName evidence="2 5">Aminoglycoside N(3)-acetyltransferase</fullName>
        <ecNumber evidence="5">2.3.1.-</ecNumber>
    </recommendedName>
</protein>
<dbReference type="SUPFAM" id="SSF110710">
    <property type="entry name" value="TTHA0583/YokD-like"/>
    <property type="match status" value="1"/>
</dbReference>
<comment type="caution">
    <text evidence="6">The sequence shown here is derived from an EMBL/GenBank/DDBJ whole genome shotgun (WGS) entry which is preliminary data.</text>
</comment>
<evidence type="ECO:0000313" key="6">
    <source>
        <dbReference type="EMBL" id="OCX43559.1"/>
    </source>
</evidence>
<gene>
    <name evidence="6" type="ORF">A7X81_00960</name>
</gene>
<dbReference type="InterPro" id="IPR003679">
    <property type="entry name" value="Amioglycoside_AcTrfase"/>
</dbReference>
<sequence>MYSNKDLINTLKNHNIKKGDILYIHSEIFNFGIPLIDLNALQYNILKCFFDVIGKEGTLIMPTFTYSFCDNEIYDKTKTKSKVGVLNEFFRTQEGVKRTNDPIFSFAIKGAKEELFLKDTTSCFGENSVFDVLTQEGGKIILFGSHKLGITYIHHIEEKARVSYRFFKNFKGILINEDGKKINKNINYFCRSYEKISITSSDLIIDFLKQNNNIQISSFANAQIAVIDIQKFFNTALKALQQDEGIFLIR</sequence>
<dbReference type="EC" id="2.3.1.-" evidence="5"/>
<organism evidence="6 7">
    <name type="scientific">Campylobacter ornithocola</name>
    <dbReference type="NCBI Taxonomy" id="1848766"/>
    <lineage>
        <taxon>Bacteria</taxon>
        <taxon>Pseudomonadati</taxon>
        <taxon>Campylobacterota</taxon>
        <taxon>Epsilonproteobacteria</taxon>
        <taxon>Campylobacterales</taxon>
        <taxon>Campylobacteraceae</taxon>
        <taxon>Campylobacter</taxon>
    </lineage>
</organism>
<dbReference type="Pfam" id="PF02522">
    <property type="entry name" value="Antibiotic_NAT"/>
    <property type="match status" value="1"/>
</dbReference>
<keyword evidence="3 5" id="KW-0808">Transferase</keyword>
<evidence type="ECO:0000313" key="7">
    <source>
        <dbReference type="Proteomes" id="UP000094873"/>
    </source>
</evidence>
<evidence type="ECO:0000256" key="2">
    <source>
        <dbReference type="ARBA" id="ARBA00012882"/>
    </source>
</evidence>
<dbReference type="Proteomes" id="UP000094873">
    <property type="component" value="Unassembled WGS sequence"/>
</dbReference>
<keyword evidence="7" id="KW-1185">Reference proteome</keyword>
<dbReference type="GO" id="GO:0046353">
    <property type="term" value="F:aminoglycoside 3-N-acetyltransferase activity"/>
    <property type="evidence" value="ECO:0007669"/>
    <property type="project" value="UniProtKB-EC"/>
</dbReference>
<comment type="catalytic activity">
    <reaction evidence="5">
        <text>a 2-deoxystreptamine antibiotic + acetyl-CoA = an N(3)-acetyl-2-deoxystreptamine antibiotic + CoA + H(+)</text>
        <dbReference type="Rhea" id="RHEA:12665"/>
        <dbReference type="ChEBI" id="CHEBI:15378"/>
        <dbReference type="ChEBI" id="CHEBI:57287"/>
        <dbReference type="ChEBI" id="CHEBI:57288"/>
        <dbReference type="ChEBI" id="CHEBI:57921"/>
        <dbReference type="ChEBI" id="CHEBI:77452"/>
        <dbReference type="EC" id="2.3.1.81"/>
    </reaction>
</comment>
<dbReference type="InterPro" id="IPR028345">
    <property type="entry name" value="Antibiotic_NAT-like"/>
</dbReference>
<keyword evidence="4 5" id="KW-0012">Acyltransferase</keyword>
<name>A0AA91FRU2_9BACT</name>
<dbReference type="RefSeq" id="WP_066006588.1">
    <property type="nucleotide sequence ID" value="NZ_CP053848.1"/>
</dbReference>
<evidence type="ECO:0000256" key="4">
    <source>
        <dbReference type="ARBA" id="ARBA00023315"/>
    </source>
</evidence>
<keyword evidence="5" id="KW-0046">Antibiotic resistance</keyword>
<comment type="similarity">
    <text evidence="1 5">Belongs to the antibiotic N-acetyltransferase family.</text>
</comment>
<evidence type="ECO:0000256" key="5">
    <source>
        <dbReference type="RuleBase" id="RU365031"/>
    </source>
</evidence>
<dbReference type="AlphaFoldDB" id="A0AA91FRU2"/>